<dbReference type="Proteomes" id="UP000232638">
    <property type="component" value="Chromosome"/>
</dbReference>
<organism evidence="1 2">
    <name type="scientific">Candidatus Thiodictyon syntrophicum</name>
    <dbReference type="NCBI Taxonomy" id="1166950"/>
    <lineage>
        <taxon>Bacteria</taxon>
        <taxon>Pseudomonadati</taxon>
        <taxon>Pseudomonadota</taxon>
        <taxon>Gammaproteobacteria</taxon>
        <taxon>Chromatiales</taxon>
        <taxon>Chromatiaceae</taxon>
        <taxon>Thiodictyon</taxon>
    </lineage>
</organism>
<gene>
    <name evidence="1" type="ORF">THSYN_13655</name>
</gene>
<proteinExistence type="predicted"/>
<protein>
    <submittedName>
        <fullName evidence="1">Uncharacterized protein</fullName>
    </submittedName>
</protein>
<evidence type="ECO:0000313" key="2">
    <source>
        <dbReference type="Proteomes" id="UP000232638"/>
    </source>
</evidence>
<accession>A0A2K8U911</accession>
<dbReference type="KEGG" id="tsy:THSYN_13655"/>
<evidence type="ECO:0000313" key="1">
    <source>
        <dbReference type="EMBL" id="AUB81899.1"/>
    </source>
</evidence>
<dbReference type="AlphaFoldDB" id="A0A2K8U911"/>
<reference evidence="1 2" key="1">
    <citation type="submission" date="2017-03" db="EMBL/GenBank/DDBJ databases">
        <title>Complete genome sequence of Candidatus 'Thiodictyon syntrophicum' sp. nov. strain Cad16T, a photolithoautotroph purple sulfur bacterium isolated from an alpine meromictic lake.</title>
        <authorList>
            <person name="Luedin S.M."/>
            <person name="Pothier J.F."/>
            <person name="Danza F."/>
            <person name="Storelli N."/>
            <person name="Wittwer M."/>
            <person name="Tonolla M."/>
        </authorList>
    </citation>
    <scope>NUCLEOTIDE SEQUENCE [LARGE SCALE GENOMIC DNA]</scope>
    <source>
        <strain evidence="1 2">Cad16T</strain>
    </source>
</reference>
<dbReference type="RefSeq" id="WP_100919654.1">
    <property type="nucleotide sequence ID" value="NZ_CP020370.1"/>
</dbReference>
<dbReference type="EMBL" id="CP020370">
    <property type="protein sequence ID" value="AUB81899.1"/>
    <property type="molecule type" value="Genomic_DNA"/>
</dbReference>
<name>A0A2K8U911_9GAMM</name>
<sequence>MAEAFTNRRRLDFNPGRLADADQSAEYSMLSVNAIYEDGKVTLLEQIPRVKRARAIVTLLDEEQPDKRELDPGVFDDLIGVVSARPDGSFAHDEYLGARSR</sequence>
<keyword evidence="2" id="KW-1185">Reference proteome</keyword>